<dbReference type="AlphaFoldDB" id="A0A9W6RXQ3"/>
<dbReference type="InterPro" id="IPR055912">
    <property type="entry name" value="DUF7489"/>
</dbReference>
<evidence type="ECO:0000256" key="1">
    <source>
        <dbReference type="SAM" id="MobiDB-lite"/>
    </source>
</evidence>
<protein>
    <recommendedName>
        <fullName evidence="2">DUF7489 domain-containing protein</fullName>
    </recommendedName>
</protein>
<dbReference type="Proteomes" id="UP001165074">
    <property type="component" value="Unassembled WGS sequence"/>
</dbReference>
<sequence length="73" mass="8321">MFGSRKVHKDEAWEGVVNDKSRNMPDGSNLYHYLEVTFTDGKTKKIRVDRSLWDSLNPGDQIVKQAGSDPVKK</sequence>
<evidence type="ECO:0000313" key="5">
    <source>
        <dbReference type="Proteomes" id="UP001165074"/>
    </source>
</evidence>
<dbReference type="Pfam" id="PF24315">
    <property type="entry name" value="DUF7489"/>
    <property type="match status" value="1"/>
</dbReference>
<gene>
    <name evidence="3" type="ORF">Airi01_032240</name>
    <name evidence="4" type="ORF">Airi02_013590</name>
</gene>
<evidence type="ECO:0000313" key="3">
    <source>
        <dbReference type="EMBL" id="GLY74957.1"/>
    </source>
</evidence>
<dbReference type="Proteomes" id="UP001165135">
    <property type="component" value="Unassembled WGS sequence"/>
</dbReference>
<name>A0A9W6RXQ3_9ACTN</name>
<evidence type="ECO:0000313" key="4">
    <source>
        <dbReference type="EMBL" id="GLY83429.1"/>
    </source>
</evidence>
<organism evidence="4 5">
    <name type="scientific">Actinoallomurus iriomotensis</name>
    <dbReference type="NCBI Taxonomy" id="478107"/>
    <lineage>
        <taxon>Bacteria</taxon>
        <taxon>Bacillati</taxon>
        <taxon>Actinomycetota</taxon>
        <taxon>Actinomycetes</taxon>
        <taxon>Streptosporangiales</taxon>
        <taxon>Thermomonosporaceae</taxon>
        <taxon>Actinoallomurus</taxon>
    </lineage>
</organism>
<reference evidence="4" key="2">
    <citation type="submission" date="2023-03" db="EMBL/GenBank/DDBJ databases">
        <title>Actinoallomurus iriomotensis NBRC 103684.</title>
        <authorList>
            <person name="Ichikawa N."/>
            <person name="Sato H."/>
            <person name="Tonouchi N."/>
        </authorList>
    </citation>
    <scope>NUCLEOTIDE SEQUENCE</scope>
    <source>
        <strain evidence="4">NBRC 103684</strain>
    </source>
</reference>
<feature type="compositionally biased region" description="Basic and acidic residues" evidence="1">
    <location>
        <begin position="8"/>
        <end position="21"/>
    </location>
</feature>
<dbReference type="EMBL" id="BSTK01000002">
    <property type="protein sequence ID" value="GLY83429.1"/>
    <property type="molecule type" value="Genomic_DNA"/>
</dbReference>
<reference evidence="3" key="1">
    <citation type="submission" date="2023-03" db="EMBL/GenBank/DDBJ databases">
        <title>Actinoallomurus iriomotensis NBRC 103681.</title>
        <authorList>
            <person name="Ichikawa N."/>
            <person name="Sato H."/>
            <person name="Tonouchi N."/>
        </authorList>
    </citation>
    <scope>NUCLEOTIDE SEQUENCE</scope>
    <source>
        <strain evidence="3">NBRC 103681</strain>
    </source>
</reference>
<proteinExistence type="predicted"/>
<feature type="domain" description="DUF7489" evidence="2">
    <location>
        <begin position="9"/>
        <end position="72"/>
    </location>
</feature>
<evidence type="ECO:0000259" key="2">
    <source>
        <dbReference type="Pfam" id="PF24315"/>
    </source>
</evidence>
<accession>A0A9W6RXQ3</accession>
<dbReference type="RefSeq" id="WP_285567733.1">
    <property type="nucleotide sequence ID" value="NZ_BSTJ01000003.1"/>
</dbReference>
<dbReference type="EMBL" id="BSTJ01000003">
    <property type="protein sequence ID" value="GLY74957.1"/>
    <property type="molecule type" value="Genomic_DNA"/>
</dbReference>
<feature type="region of interest" description="Disordered" evidence="1">
    <location>
        <begin position="1"/>
        <end position="21"/>
    </location>
</feature>
<keyword evidence="5" id="KW-1185">Reference proteome</keyword>
<comment type="caution">
    <text evidence="4">The sequence shown here is derived from an EMBL/GenBank/DDBJ whole genome shotgun (WGS) entry which is preliminary data.</text>
</comment>